<dbReference type="InterPro" id="IPR016164">
    <property type="entry name" value="FAD-linked_Oxase-like_C"/>
</dbReference>
<comment type="cofactor">
    <cofactor evidence="1">
        <name>FAD</name>
        <dbReference type="ChEBI" id="CHEBI:57692"/>
    </cofactor>
</comment>
<proteinExistence type="predicted"/>
<evidence type="ECO:0000256" key="3">
    <source>
        <dbReference type="ARBA" id="ARBA00022827"/>
    </source>
</evidence>
<feature type="domain" description="FAD-binding oxidoreductase/transferase type 4 C-terminal" evidence="5">
    <location>
        <begin position="2"/>
        <end position="114"/>
    </location>
</feature>
<dbReference type="EMBL" id="BLLF01004182">
    <property type="protein sequence ID" value="GFH29100.1"/>
    <property type="molecule type" value="Genomic_DNA"/>
</dbReference>
<dbReference type="GO" id="GO:0016491">
    <property type="term" value="F:oxidoreductase activity"/>
    <property type="evidence" value="ECO:0007669"/>
    <property type="project" value="UniProtKB-KW"/>
</dbReference>
<evidence type="ECO:0000313" key="6">
    <source>
        <dbReference type="EMBL" id="GFH29100.1"/>
    </source>
</evidence>
<dbReference type="PANTHER" id="PTHR43716:SF1">
    <property type="entry name" value="D-2-HYDROXYGLUTARATE DEHYDROGENASE, MITOCHONDRIAL"/>
    <property type="match status" value="1"/>
</dbReference>
<evidence type="ECO:0000313" key="7">
    <source>
        <dbReference type="Proteomes" id="UP000485058"/>
    </source>
</evidence>
<organism evidence="6 7">
    <name type="scientific">Haematococcus lacustris</name>
    <name type="common">Green alga</name>
    <name type="synonym">Haematococcus pluvialis</name>
    <dbReference type="NCBI Taxonomy" id="44745"/>
    <lineage>
        <taxon>Eukaryota</taxon>
        <taxon>Viridiplantae</taxon>
        <taxon>Chlorophyta</taxon>
        <taxon>core chlorophytes</taxon>
        <taxon>Chlorophyceae</taxon>
        <taxon>CS clade</taxon>
        <taxon>Chlamydomonadales</taxon>
        <taxon>Haematococcaceae</taxon>
        <taxon>Haematococcus</taxon>
    </lineage>
</organism>
<reference evidence="6 7" key="1">
    <citation type="submission" date="2020-02" db="EMBL/GenBank/DDBJ databases">
        <title>Draft genome sequence of Haematococcus lacustris strain NIES-144.</title>
        <authorList>
            <person name="Morimoto D."/>
            <person name="Nakagawa S."/>
            <person name="Yoshida T."/>
            <person name="Sawayama S."/>
        </authorList>
    </citation>
    <scope>NUCLEOTIDE SEQUENCE [LARGE SCALE GENOMIC DNA]</scope>
    <source>
        <strain evidence="6 7">NIES-144</strain>
    </source>
</reference>
<dbReference type="AlphaFoldDB" id="A0A6A0A8R0"/>
<dbReference type="InterPro" id="IPR051264">
    <property type="entry name" value="FAD-oxidored/transferase_4"/>
</dbReference>
<dbReference type="InterPro" id="IPR004113">
    <property type="entry name" value="FAD-bd_oxidored_4_C"/>
</dbReference>
<dbReference type="GO" id="GO:0050660">
    <property type="term" value="F:flavin adenine dinucleotide binding"/>
    <property type="evidence" value="ECO:0007669"/>
    <property type="project" value="InterPro"/>
</dbReference>
<dbReference type="FunFam" id="3.30.70.2190:FF:000001">
    <property type="entry name" value="D-2-hydroxyglutarate dehydrogenase mitochondrial"/>
    <property type="match status" value="1"/>
</dbReference>
<protein>
    <submittedName>
        <fullName evidence="6">FAD-binding domain-containing protein</fullName>
    </submittedName>
</protein>
<evidence type="ECO:0000256" key="4">
    <source>
        <dbReference type="ARBA" id="ARBA00023002"/>
    </source>
</evidence>
<dbReference type="Proteomes" id="UP000485058">
    <property type="component" value="Unassembled WGS sequence"/>
</dbReference>
<dbReference type="GO" id="GO:0005739">
    <property type="term" value="C:mitochondrion"/>
    <property type="evidence" value="ECO:0007669"/>
    <property type="project" value="TreeGrafter"/>
</dbReference>
<dbReference type="Gene3D" id="3.30.70.2190">
    <property type="match status" value="1"/>
</dbReference>
<evidence type="ECO:0000256" key="2">
    <source>
        <dbReference type="ARBA" id="ARBA00022630"/>
    </source>
</evidence>
<gene>
    <name evidence="6" type="ORF">HaLaN_27705</name>
</gene>
<dbReference type="SUPFAM" id="SSF55103">
    <property type="entry name" value="FAD-linked oxidases, C-terminal domain"/>
    <property type="match status" value="1"/>
</dbReference>
<sequence length="114" mass="12577">MLLAVSSFEQVTKVLAVARTRLGEVLSAFEFLDAESMHMVCSHAQQGVVNPLKPQPEWPVSPFYVLLETHGSCEAHDREKLEGLSEVILESGDALDAVVARDSSRTAAVWRVRE</sequence>
<evidence type="ECO:0000256" key="1">
    <source>
        <dbReference type="ARBA" id="ARBA00001974"/>
    </source>
</evidence>
<keyword evidence="7" id="KW-1185">Reference proteome</keyword>
<keyword evidence="4" id="KW-0560">Oxidoreductase</keyword>
<name>A0A6A0A8R0_HAELA</name>
<dbReference type="PANTHER" id="PTHR43716">
    <property type="entry name" value="D-2-HYDROXYGLUTARATE DEHYDROGENASE, MITOCHONDRIAL"/>
    <property type="match status" value="1"/>
</dbReference>
<keyword evidence="3" id="KW-0274">FAD</keyword>
<feature type="non-terminal residue" evidence="6">
    <location>
        <position position="1"/>
    </location>
</feature>
<accession>A0A6A0A8R0</accession>
<dbReference type="Pfam" id="PF02913">
    <property type="entry name" value="FAD-oxidase_C"/>
    <property type="match status" value="1"/>
</dbReference>
<keyword evidence="2" id="KW-0285">Flavoprotein</keyword>
<feature type="non-terminal residue" evidence="6">
    <location>
        <position position="114"/>
    </location>
</feature>
<evidence type="ECO:0000259" key="5">
    <source>
        <dbReference type="Pfam" id="PF02913"/>
    </source>
</evidence>
<comment type="caution">
    <text evidence="6">The sequence shown here is derived from an EMBL/GenBank/DDBJ whole genome shotgun (WGS) entry which is preliminary data.</text>
</comment>